<dbReference type="Proteomes" id="UP000499080">
    <property type="component" value="Unassembled WGS sequence"/>
</dbReference>
<evidence type="ECO:0000313" key="1">
    <source>
        <dbReference type="EMBL" id="GBM76138.1"/>
    </source>
</evidence>
<accession>A0A4Y2IEP3</accession>
<reference evidence="1 2" key="1">
    <citation type="journal article" date="2019" name="Sci. Rep.">
        <title>Orb-weaving spider Araneus ventricosus genome elucidates the spidroin gene catalogue.</title>
        <authorList>
            <person name="Kono N."/>
            <person name="Nakamura H."/>
            <person name="Ohtoshi R."/>
            <person name="Moran D.A.P."/>
            <person name="Shinohara A."/>
            <person name="Yoshida Y."/>
            <person name="Fujiwara M."/>
            <person name="Mori M."/>
            <person name="Tomita M."/>
            <person name="Arakawa K."/>
        </authorList>
    </citation>
    <scope>NUCLEOTIDE SEQUENCE [LARGE SCALE GENOMIC DNA]</scope>
</reference>
<comment type="caution">
    <text evidence="1">The sequence shown here is derived from an EMBL/GenBank/DDBJ whole genome shotgun (WGS) entry which is preliminary data.</text>
</comment>
<organism evidence="1 2">
    <name type="scientific">Araneus ventricosus</name>
    <name type="common">Orbweaver spider</name>
    <name type="synonym">Epeira ventricosa</name>
    <dbReference type="NCBI Taxonomy" id="182803"/>
    <lineage>
        <taxon>Eukaryota</taxon>
        <taxon>Metazoa</taxon>
        <taxon>Ecdysozoa</taxon>
        <taxon>Arthropoda</taxon>
        <taxon>Chelicerata</taxon>
        <taxon>Arachnida</taxon>
        <taxon>Araneae</taxon>
        <taxon>Araneomorphae</taxon>
        <taxon>Entelegynae</taxon>
        <taxon>Araneoidea</taxon>
        <taxon>Araneidae</taxon>
        <taxon>Araneus</taxon>
    </lineage>
</organism>
<gene>
    <name evidence="1" type="ORF">AVEN_242282_1</name>
</gene>
<proteinExistence type="predicted"/>
<sequence>WCCVWLKDQPGGSALKTFCRVMVAFMLESRLWEGEDYTVWNPTVVESQTSPWWWKFERDAGLNCSQGVTIGLN</sequence>
<dbReference type="AlphaFoldDB" id="A0A4Y2IEP3"/>
<name>A0A4Y2IEP3_ARAVE</name>
<dbReference type="EMBL" id="BGPR01106372">
    <property type="protein sequence ID" value="GBM76138.1"/>
    <property type="molecule type" value="Genomic_DNA"/>
</dbReference>
<feature type="non-terminal residue" evidence="1">
    <location>
        <position position="1"/>
    </location>
</feature>
<keyword evidence="2" id="KW-1185">Reference proteome</keyword>
<evidence type="ECO:0000313" key="2">
    <source>
        <dbReference type="Proteomes" id="UP000499080"/>
    </source>
</evidence>
<protein>
    <submittedName>
        <fullName evidence="1">Uncharacterized protein</fullName>
    </submittedName>
</protein>